<keyword evidence="4" id="KW-0812">Transmembrane</keyword>
<evidence type="ECO:0000259" key="5">
    <source>
        <dbReference type="Pfam" id="PF04666"/>
    </source>
</evidence>
<dbReference type="GO" id="GO:0005793">
    <property type="term" value="C:endoplasmic reticulum-Golgi intermediate compartment"/>
    <property type="evidence" value="ECO:0007669"/>
    <property type="project" value="TreeGrafter"/>
</dbReference>
<dbReference type="InterPro" id="IPR006759">
    <property type="entry name" value="Glyco_transf_54"/>
</dbReference>
<feature type="transmembrane region" description="Helical" evidence="4">
    <location>
        <begin position="21"/>
        <end position="41"/>
    </location>
</feature>
<protein>
    <submittedName>
        <fullName evidence="7">Alpha-1 like protein</fullName>
    </submittedName>
</protein>
<sequence>MICASVMKSIYQQFLLRRSMMTSFYLAIILLAVPFCIIMLLTKGPASVSDNVSLQQQIAQLKERLRHAKMLSQERLRDITSLRQSFDHVLQTSGIHNRGSSARQNPSVYLGRGTLWQQQHHVVPYSGATSTRKERDFDETLDLQLPSLHHYLPHLLNNFDGLQPAVKIAGSRTGVTMVMGIPTVKRPIESYLIPTLENLIENMDEKEKEDALLIVCIAEIDRDYVKEQTQEIRNRFQKHLDSGLLEVIAPPEGYYPDFNNLRNTLGDTVERVSLSRFTLKLFSYEKFFLFSLKNLCLFCFKTKKDLDYAYLMMYAQAKGTFYVQLEDDILTKPHYLTIMKNFAFKKLRENKEWIILDFCQLGFIGKMFKAVDLSKLVTFFAIFHNDKPVDWLLDHMIQTKVCRFDRDSKDCRKQKDNVWIHYRPSLFQHVGTHSSLKGKVQKLTDKQFGKTLARYPLRNPKAILRTTLRTYGDHTLSRAYKGETYFWSFMPMKGDNITFHFSPPVLIERYFFRSGCVDHPEDILVNASVQVLPAVTPKFPELIPYPNTSDRFLVVGSFSDTSGVAEGSIIPTVGPVTVLRIHIEEEVDHWVALSEDEKVAVQQDEKLSSLVILHFQPLMYAIFMCTS</sequence>
<dbReference type="PANTHER" id="PTHR12062">
    <property type="entry name" value="N-ACETYLGLUCOSAMINYLTRANSFERASE VI"/>
    <property type="match status" value="1"/>
</dbReference>
<dbReference type="GO" id="GO:0006487">
    <property type="term" value="P:protein N-linked glycosylation"/>
    <property type="evidence" value="ECO:0007669"/>
    <property type="project" value="TreeGrafter"/>
</dbReference>
<dbReference type="Proteomes" id="UP000807504">
    <property type="component" value="Unassembled WGS sequence"/>
</dbReference>
<dbReference type="Pfam" id="PF23524">
    <property type="entry name" value="MGAT4A_C"/>
    <property type="match status" value="1"/>
</dbReference>
<name>A0A8T0EXT8_ARGBR</name>
<dbReference type="EMBL" id="JABXBU010001863">
    <property type="protein sequence ID" value="KAF8781428.1"/>
    <property type="molecule type" value="Genomic_DNA"/>
</dbReference>
<keyword evidence="2" id="KW-0328">Glycosyltransferase</keyword>
<evidence type="ECO:0000256" key="1">
    <source>
        <dbReference type="ARBA" id="ARBA00004922"/>
    </source>
</evidence>
<keyword evidence="4" id="KW-0472">Membrane</keyword>
<dbReference type="GO" id="GO:0005795">
    <property type="term" value="C:Golgi stack"/>
    <property type="evidence" value="ECO:0007669"/>
    <property type="project" value="TreeGrafter"/>
</dbReference>
<dbReference type="AlphaFoldDB" id="A0A8T0EXT8"/>
<feature type="domain" description="MGAT4 conserved region" evidence="5">
    <location>
        <begin position="144"/>
        <end position="290"/>
    </location>
</feature>
<dbReference type="InterPro" id="IPR056576">
    <property type="entry name" value="MGAT4_A/B/C_C"/>
</dbReference>
<dbReference type="GO" id="GO:0005783">
    <property type="term" value="C:endoplasmic reticulum"/>
    <property type="evidence" value="ECO:0007669"/>
    <property type="project" value="TreeGrafter"/>
</dbReference>
<dbReference type="InterPro" id="IPR057279">
    <property type="entry name" value="MGAT4"/>
</dbReference>
<feature type="domain" description="MGAT4 A/B/C C-terminal" evidence="6">
    <location>
        <begin position="464"/>
        <end position="595"/>
    </location>
</feature>
<dbReference type="GO" id="GO:0008375">
    <property type="term" value="F:acetylglucosaminyltransferase activity"/>
    <property type="evidence" value="ECO:0007669"/>
    <property type="project" value="TreeGrafter"/>
</dbReference>
<evidence type="ECO:0000256" key="3">
    <source>
        <dbReference type="ARBA" id="ARBA00022679"/>
    </source>
</evidence>
<dbReference type="PANTHER" id="PTHR12062:SF9">
    <property type="entry name" value="ALPHA-1,3-MANNOSYL-GLYCOPROTEIN 4-BETA-N-ACETYLGLUCOSAMINYLTRANSFERASE A, ISOFORM A"/>
    <property type="match status" value="1"/>
</dbReference>
<evidence type="ECO:0000313" key="8">
    <source>
        <dbReference type="Proteomes" id="UP000807504"/>
    </source>
</evidence>
<feature type="domain" description="MGAT4 conserved region" evidence="5">
    <location>
        <begin position="300"/>
        <end position="448"/>
    </location>
</feature>
<reference evidence="7" key="1">
    <citation type="journal article" date="2020" name="bioRxiv">
        <title>Chromosome-level reference genome of the European wasp spider Argiope bruennichi: a resource for studies on range expansion and evolutionary adaptation.</title>
        <authorList>
            <person name="Sheffer M.M."/>
            <person name="Hoppe A."/>
            <person name="Krehenwinkel H."/>
            <person name="Uhl G."/>
            <person name="Kuss A.W."/>
            <person name="Jensen L."/>
            <person name="Jensen C."/>
            <person name="Gillespie R.G."/>
            <person name="Hoff K.J."/>
            <person name="Prost S."/>
        </authorList>
    </citation>
    <scope>NUCLEOTIDE SEQUENCE</scope>
</reference>
<evidence type="ECO:0000256" key="2">
    <source>
        <dbReference type="ARBA" id="ARBA00022676"/>
    </source>
</evidence>
<dbReference type="Pfam" id="PF04666">
    <property type="entry name" value="MGAT4_cons"/>
    <property type="match status" value="2"/>
</dbReference>
<proteinExistence type="predicted"/>
<organism evidence="7 8">
    <name type="scientific">Argiope bruennichi</name>
    <name type="common">Wasp spider</name>
    <name type="synonym">Aranea bruennichi</name>
    <dbReference type="NCBI Taxonomy" id="94029"/>
    <lineage>
        <taxon>Eukaryota</taxon>
        <taxon>Metazoa</taxon>
        <taxon>Ecdysozoa</taxon>
        <taxon>Arthropoda</taxon>
        <taxon>Chelicerata</taxon>
        <taxon>Arachnida</taxon>
        <taxon>Araneae</taxon>
        <taxon>Araneomorphae</taxon>
        <taxon>Entelegynae</taxon>
        <taxon>Araneoidea</taxon>
        <taxon>Araneidae</taxon>
        <taxon>Argiope</taxon>
    </lineage>
</organism>
<gene>
    <name evidence="7" type="ORF">HNY73_011822</name>
</gene>
<keyword evidence="4" id="KW-1133">Transmembrane helix</keyword>
<evidence type="ECO:0000313" key="7">
    <source>
        <dbReference type="EMBL" id="KAF8781428.1"/>
    </source>
</evidence>
<keyword evidence="3" id="KW-0808">Transferase</keyword>
<comment type="caution">
    <text evidence="7">The sequence shown here is derived from an EMBL/GenBank/DDBJ whole genome shotgun (WGS) entry which is preliminary data.</text>
</comment>
<evidence type="ECO:0000256" key="4">
    <source>
        <dbReference type="SAM" id="Phobius"/>
    </source>
</evidence>
<keyword evidence="8" id="KW-1185">Reference proteome</keyword>
<accession>A0A8T0EXT8</accession>
<evidence type="ECO:0000259" key="6">
    <source>
        <dbReference type="Pfam" id="PF23524"/>
    </source>
</evidence>
<reference evidence="7" key="2">
    <citation type="submission" date="2020-06" db="EMBL/GenBank/DDBJ databases">
        <authorList>
            <person name="Sheffer M."/>
        </authorList>
    </citation>
    <scope>NUCLEOTIDE SEQUENCE</scope>
</reference>
<comment type="pathway">
    <text evidence="1">Protein modification; protein glycosylation.</text>
</comment>